<proteinExistence type="predicted"/>
<feature type="non-terminal residue" evidence="1">
    <location>
        <position position="144"/>
    </location>
</feature>
<organism evidence="1">
    <name type="scientific">marine sediment metagenome</name>
    <dbReference type="NCBI Taxonomy" id="412755"/>
    <lineage>
        <taxon>unclassified sequences</taxon>
        <taxon>metagenomes</taxon>
        <taxon>ecological metagenomes</taxon>
    </lineage>
</organism>
<protein>
    <submittedName>
        <fullName evidence="1">Uncharacterized protein</fullName>
    </submittedName>
</protein>
<dbReference type="InterPro" id="IPR025975">
    <property type="entry name" value="Polysacc_lyase"/>
</dbReference>
<gene>
    <name evidence="1" type="ORF">LCGC14_2039260</name>
</gene>
<sequence length="144" mass="15835">MKINRVNSINTYLRILFFVLLTIVFIGPFSTSSHASVTFKGDFETGDLGDFKVSGLSPTATSSLSRVGTYAMESYLEPGENRSEVSGVGTTNVGGEYWYGFSIFLPEGFVVNNDWEILAQWHGYPDKDIGEGWRNPVMALNSSG</sequence>
<comment type="caution">
    <text evidence="1">The sequence shown here is derived from an EMBL/GenBank/DDBJ whole genome shotgun (WGS) entry which is preliminary data.</text>
</comment>
<reference evidence="1" key="1">
    <citation type="journal article" date="2015" name="Nature">
        <title>Complex archaea that bridge the gap between prokaryotes and eukaryotes.</title>
        <authorList>
            <person name="Spang A."/>
            <person name="Saw J.H."/>
            <person name="Jorgensen S.L."/>
            <person name="Zaremba-Niedzwiedzka K."/>
            <person name="Martijn J."/>
            <person name="Lind A.E."/>
            <person name="van Eijk R."/>
            <person name="Schleper C."/>
            <person name="Guy L."/>
            <person name="Ettema T.J."/>
        </authorList>
    </citation>
    <scope>NUCLEOTIDE SEQUENCE</scope>
</reference>
<dbReference type="EMBL" id="LAZR01023882">
    <property type="protein sequence ID" value="KKL77000.1"/>
    <property type="molecule type" value="Genomic_DNA"/>
</dbReference>
<accession>A0A0F9H5T7</accession>
<dbReference type="Pfam" id="PF14099">
    <property type="entry name" value="Polysacc_lyase"/>
    <property type="match status" value="1"/>
</dbReference>
<dbReference type="AlphaFoldDB" id="A0A0F9H5T7"/>
<name>A0A0F9H5T7_9ZZZZ</name>
<evidence type="ECO:0000313" key="1">
    <source>
        <dbReference type="EMBL" id="KKL77000.1"/>
    </source>
</evidence>
<dbReference type="Gene3D" id="2.60.120.200">
    <property type="match status" value="1"/>
</dbReference>